<feature type="compositionally biased region" description="Polar residues" evidence="9">
    <location>
        <begin position="471"/>
        <end position="491"/>
    </location>
</feature>
<comment type="caution">
    <text evidence="10">The sequence shown here is derived from an EMBL/GenBank/DDBJ whole genome shotgun (WGS) entry which is preliminary data.</text>
</comment>
<dbReference type="PANTHER" id="PTHR31717:SF45">
    <property type="entry name" value="ZINC FINGER PROTEIN CONSTANS-LIKE 14-RELATED"/>
    <property type="match status" value="1"/>
</dbReference>
<evidence type="ECO:0000256" key="5">
    <source>
        <dbReference type="ARBA" id="ARBA00022833"/>
    </source>
</evidence>
<evidence type="ECO:0000256" key="4">
    <source>
        <dbReference type="ARBA" id="ARBA00022737"/>
    </source>
</evidence>
<dbReference type="GO" id="GO:0008270">
    <property type="term" value="F:zinc ion binding"/>
    <property type="evidence" value="ECO:0007669"/>
    <property type="project" value="UniProtKB-KW"/>
</dbReference>
<evidence type="ECO:0000256" key="2">
    <source>
        <dbReference type="ARBA" id="ARBA00010024"/>
    </source>
</evidence>
<dbReference type="Pfam" id="PF00643">
    <property type="entry name" value="zf-B_box"/>
    <property type="match status" value="1"/>
</dbReference>
<feature type="compositionally biased region" description="Low complexity" evidence="9">
    <location>
        <begin position="874"/>
        <end position="886"/>
    </location>
</feature>
<comment type="similarity">
    <text evidence="2">Belongs to the CONSTANS family.</text>
</comment>
<keyword evidence="6 8" id="KW-0539">Nucleus</keyword>
<reference evidence="10" key="1">
    <citation type="journal article" date="2021" name="Proc. Natl. Acad. Sci. U.S.A.">
        <title>Three genomes in the algal genus Volvox reveal the fate of a haploid sex-determining region after a transition to homothallism.</title>
        <authorList>
            <person name="Yamamoto K."/>
            <person name="Hamaji T."/>
            <person name="Kawai-Toyooka H."/>
            <person name="Matsuzaki R."/>
            <person name="Takahashi F."/>
            <person name="Nishimura Y."/>
            <person name="Kawachi M."/>
            <person name="Noguchi H."/>
            <person name="Minakuchi Y."/>
            <person name="Umen J.G."/>
            <person name="Toyoda A."/>
            <person name="Nozaki H."/>
        </authorList>
    </citation>
    <scope>NUCLEOTIDE SEQUENCE</scope>
    <source>
        <strain evidence="10">NIES-3786</strain>
    </source>
</reference>
<evidence type="ECO:0000256" key="1">
    <source>
        <dbReference type="ARBA" id="ARBA00004123"/>
    </source>
</evidence>
<feature type="compositionally biased region" description="Low complexity" evidence="9">
    <location>
        <begin position="832"/>
        <end position="844"/>
    </location>
</feature>
<keyword evidence="5" id="KW-0862">Zinc</keyword>
<keyword evidence="4" id="KW-0677">Repeat</keyword>
<dbReference type="PANTHER" id="PTHR31717">
    <property type="entry name" value="ZINC FINGER PROTEIN CONSTANS-LIKE 10"/>
    <property type="match status" value="1"/>
</dbReference>
<dbReference type="Pfam" id="PF06203">
    <property type="entry name" value="CCT"/>
    <property type="match status" value="1"/>
</dbReference>
<gene>
    <name evidence="10" type="ORF">Vretifemale_16185</name>
</gene>
<keyword evidence="11" id="KW-1185">Reference proteome</keyword>
<evidence type="ECO:0000256" key="9">
    <source>
        <dbReference type="SAM" id="MobiDB-lite"/>
    </source>
</evidence>
<comment type="subcellular location">
    <subcellularLocation>
        <location evidence="1 8">Nucleus</location>
    </subcellularLocation>
</comment>
<dbReference type="SMART" id="SM00336">
    <property type="entry name" value="BBOX"/>
    <property type="match status" value="1"/>
</dbReference>
<feature type="compositionally biased region" description="Polar residues" evidence="9">
    <location>
        <begin position="849"/>
        <end position="869"/>
    </location>
</feature>
<dbReference type="InterPro" id="IPR000315">
    <property type="entry name" value="Znf_B-box"/>
</dbReference>
<feature type="compositionally biased region" description="Acidic residues" evidence="9">
    <location>
        <begin position="1318"/>
        <end position="1341"/>
    </location>
</feature>
<feature type="region of interest" description="Disordered" evidence="9">
    <location>
        <begin position="832"/>
        <end position="1057"/>
    </location>
</feature>
<dbReference type="GO" id="GO:0005634">
    <property type="term" value="C:nucleus"/>
    <property type="evidence" value="ECO:0007669"/>
    <property type="project" value="UniProtKB-SubCell"/>
</dbReference>
<dbReference type="OrthoDB" id="553302at2759"/>
<organism evidence="10 11">
    <name type="scientific">Volvox reticuliferus</name>
    <dbReference type="NCBI Taxonomy" id="1737510"/>
    <lineage>
        <taxon>Eukaryota</taxon>
        <taxon>Viridiplantae</taxon>
        <taxon>Chlorophyta</taxon>
        <taxon>core chlorophytes</taxon>
        <taxon>Chlorophyceae</taxon>
        <taxon>CS clade</taxon>
        <taxon>Chlamydomonadales</taxon>
        <taxon>Volvocaceae</taxon>
        <taxon>Volvox</taxon>
    </lineage>
</organism>
<feature type="region of interest" description="Disordered" evidence="9">
    <location>
        <begin position="1302"/>
        <end position="1368"/>
    </location>
</feature>
<feature type="region of interest" description="Disordered" evidence="9">
    <location>
        <begin position="2026"/>
        <end position="2057"/>
    </location>
</feature>
<proteinExistence type="inferred from homology"/>
<name>A0A8J4GLH9_9CHLO</name>
<feature type="compositionally biased region" description="Low complexity" evidence="9">
    <location>
        <begin position="955"/>
        <end position="975"/>
    </location>
</feature>
<feature type="region of interest" description="Disordered" evidence="9">
    <location>
        <begin position="185"/>
        <end position="204"/>
    </location>
</feature>
<accession>A0A8J4GLH9</accession>
<keyword evidence="3" id="KW-0479">Metal-binding</keyword>
<feature type="region of interest" description="Disordered" evidence="9">
    <location>
        <begin position="1598"/>
        <end position="1657"/>
    </location>
</feature>
<dbReference type="Proteomes" id="UP000747110">
    <property type="component" value="Unassembled WGS sequence"/>
</dbReference>
<feature type="compositionally biased region" description="Polar residues" evidence="9">
    <location>
        <begin position="2026"/>
        <end position="2039"/>
    </location>
</feature>
<evidence type="ECO:0000313" key="11">
    <source>
        <dbReference type="Proteomes" id="UP000747110"/>
    </source>
</evidence>
<evidence type="ECO:0000256" key="3">
    <source>
        <dbReference type="ARBA" id="ARBA00022723"/>
    </source>
</evidence>
<keyword evidence="7" id="KW-0863">Zinc-finger</keyword>
<feature type="compositionally biased region" description="Polar residues" evidence="9">
    <location>
        <begin position="1018"/>
        <end position="1032"/>
    </location>
</feature>
<feature type="compositionally biased region" description="Gly residues" evidence="9">
    <location>
        <begin position="1720"/>
        <end position="1733"/>
    </location>
</feature>
<dbReference type="PROSITE" id="PS50119">
    <property type="entry name" value="ZF_BBOX"/>
    <property type="match status" value="1"/>
</dbReference>
<feature type="compositionally biased region" description="Gly residues" evidence="9">
    <location>
        <begin position="802"/>
        <end position="814"/>
    </location>
</feature>
<feature type="region of interest" description="Disordered" evidence="9">
    <location>
        <begin position="1559"/>
        <end position="1581"/>
    </location>
</feature>
<dbReference type="GO" id="GO:0006355">
    <property type="term" value="P:regulation of DNA-templated transcription"/>
    <property type="evidence" value="ECO:0007669"/>
    <property type="project" value="UniProtKB-ARBA"/>
</dbReference>
<dbReference type="EMBL" id="BNCP01000043">
    <property type="protein sequence ID" value="GIL88239.1"/>
    <property type="molecule type" value="Genomic_DNA"/>
</dbReference>
<protein>
    <submittedName>
        <fullName evidence="10">Uncharacterized protein</fullName>
    </submittedName>
</protein>
<feature type="region of interest" description="Disordered" evidence="9">
    <location>
        <begin position="404"/>
        <end position="431"/>
    </location>
</feature>
<evidence type="ECO:0000256" key="6">
    <source>
        <dbReference type="ARBA" id="ARBA00023242"/>
    </source>
</evidence>
<dbReference type="InterPro" id="IPR049808">
    <property type="entry name" value="CONSTANS-like_Bbox1"/>
</dbReference>
<feature type="compositionally biased region" description="Pro residues" evidence="9">
    <location>
        <begin position="920"/>
        <end position="930"/>
    </location>
</feature>
<dbReference type="CDD" id="cd19821">
    <property type="entry name" value="Bbox1_BBX-like"/>
    <property type="match status" value="1"/>
</dbReference>
<feature type="region of interest" description="Disordered" evidence="9">
    <location>
        <begin position="774"/>
        <end position="819"/>
    </location>
</feature>
<feature type="compositionally biased region" description="Low complexity" evidence="9">
    <location>
        <begin position="1033"/>
        <end position="1043"/>
    </location>
</feature>
<sequence length="2057" mass="208400">MKKKAQSSRLDGEAANCEVCATRDATVLCDEDNVRLCSVCDMTVHSANKVAQRHTRWPLCSVCHRLKATKTSTTPQQQGVDVCASCAGTVPKGKLHKVMGSLAAPALHAPQVTCVVPLENSEPLPDVQTTCGTQTGQQAWVRNATLVLGSGIGPPVGAPQAPPASGNTRVQAEAGGAVLGRASCGLSPAPLPDGGSETGPMDQADLASTGLQCRSAQANGGGYGGGADTPDVLDMLFNSWGEEVGQAFEEQGVEGTAAAAGDLDLSIWADSPADMARGPSQPAHMSFLEGAARGRSPYMCGRSDTGVLAHDDTATAAAVGAVEAGTAELASHSTYPPLTVNQHEPVPAPVTQVEEQQCQRTQRVAEVRGSPPASAQGQDVGFTPQVEQPTGVATRSLGFDDKQHASEEVAYQQQQQQYGQPQQDAVQSILQQQQQPPCVQNRSQLAAETAMEVNAQRSLVGSAYRDPQQPSPASSRLHSNASQAMECSQPATCPPRDMQPVARESGSALAFPGQAQAQGQGQGQGQPFSHENPKQADRSAGLQNAGAMARPEVSQDGAQDAGAHMLPWLGSILSAQYPAGLIPEQQLAVNNFLGSKQDPPSGTVSGIGTSGSFGLPAVGLLAPSPRQSCDGTSMLVSGTFSQPPQHHSFHMTAATPMSTTNGAGPAMGTFSLPYSGCVTFMPSIRADKGPSNPLYEAALLSAAGMVSPWRPGLLPAGLPVNTGGLQLPAGLMAAAAAGPLPLPLPLLGPIQTLASAAWAQAAAQSSGPYNGFAAGSGQASQAPALSQQQQIQASEEAAGDGQQYGSGGGSGGGAHAANGLGYATSPLGALVQAQQTPQQQTSQAKRGPTVQSQPQTSGLSATQQQQQPIKQEHSTSSAQATSSHHQGPAAPGQNQQYPHYTRPQLANRASTNGHTLACPGPAPAPAPAPGPGQGVLLNGGSLARDCGTNNSGHNAVPQPAASSQAKPPQQQQQSFPQPPSHHVRPQQLPQHAQSLAHGVSQPQQQQQQLHVSGARLSHSPQGFQQPSIHSLWQQQQQQQQQQQAPTAEQARGGLGFLGNNSNTSALLLFNQQQQQQLQQLQQLLLQSAGQGPRNQQQLLMQLAQQQQQHLMPQSALLPPAAGPSVSPDAFGSLLVGPMAQWLMMNMSHAASTGNGSTTAANTVGGTALPLAMQLPPAAAVAFNSATAAAAAAAVAGLTNLPAASALATSRGPLPASMVAAAASAVMAGPAPEASKVSRERDPRDRELAVHAERDEALTRYRQKRKTRHFEKTIRYASRQILSHKRPRIKGRFVKTQPCQAAIIGMSPATTHEPRTSEDPEAGDEADDEQEAELEEVEEDDPLGAPKPLREAGGPIMDLDGPAAAEGPQEAVAEGGLGMELGTAGLVEACDDGRGCRNSCDTMELDVSGGEAAYRMPRDSLCGGCSNGGGVGGGGAGGTTTGAGMCDRNGAGTLCTAAAAGAVRGASIGCSNDKASSQNAAAGGAGGGFTILGHSSALAATGGAHAGGHQLHHHPHHHYAGGRHYNHHHIGVGHLTALGQLGTHMGQLQHGMLGMGSGERLAPAGTMAGDEDGPALGPGGIEGLRLLSDMDMQLSGPMPAHAQAALSGSAHAQAQPGISRGAQGGGAEEEEEAVGPSHSVNSRLSAGSVHTPGRRRALTGATGTVAAAAYEELGPRGGAHSHPHAHVHPQSHAHTHQHEGGAFWGSAVPASCMGNGGMTGRQGGAAGAARGNGSGAAEADGTVSTNGATKTGAVAVAKVNTKASRNCAATGNANCGNGSGNGNCGLHVTKMGGASITLATAAPTTVSPAAILSVPLPSALIPQTDVHLTNPAKSVLDASDRQVQVFPAAQHLLHRQAQQHQQQHATTQAPHPMLAPGPEACNAVVDPTTAAAAVVGCSGGAGGPSGCGGGTGGARHSPRRQQTVAFGMPSCLPMPSTASCGGVSPLGVGGPVVAGCRGTPAPCCLVPDCATDAAAPCCMSGGGTTEQGSCMEDNHTLVDAETAGGGAGDGEGDSECCSAEPLVSGASNTVPSVEASTHGQGQPRLRCRRSSPQLSVRM</sequence>
<feature type="compositionally biased region" description="Low complexity" evidence="9">
    <location>
        <begin position="774"/>
        <end position="801"/>
    </location>
</feature>
<evidence type="ECO:0000256" key="7">
    <source>
        <dbReference type="PROSITE-ProRule" id="PRU00024"/>
    </source>
</evidence>
<feature type="compositionally biased region" description="Low complexity" evidence="9">
    <location>
        <begin position="412"/>
        <end position="431"/>
    </location>
</feature>
<feature type="region of interest" description="Disordered" evidence="9">
    <location>
        <begin position="1720"/>
        <end position="1741"/>
    </location>
</feature>
<evidence type="ECO:0000256" key="8">
    <source>
        <dbReference type="PROSITE-ProRule" id="PRU00357"/>
    </source>
</evidence>
<evidence type="ECO:0000313" key="10">
    <source>
        <dbReference type="EMBL" id="GIL88239.1"/>
    </source>
</evidence>
<feature type="region of interest" description="Disordered" evidence="9">
    <location>
        <begin position="462"/>
        <end position="555"/>
    </location>
</feature>
<feature type="region of interest" description="Disordered" evidence="9">
    <location>
        <begin position="1673"/>
        <end position="1698"/>
    </location>
</feature>
<dbReference type="PROSITE" id="PS51017">
    <property type="entry name" value="CCT"/>
    <property type="match status" value="1"/>
</dbReference>
<dbReference type="InterPro" id="IPR010402">
    <property type="entry name" value="CCT_domain"/>
</dbReference>
<feature type="compositionally biased region" description="Basic residues" evidence="9">
    <location>
        <begin position="1678"/>
        <end position="1694"/>
    </location>
</feature>